<proteinExistence type="predicted"/>
<comment type="caution">
    <text evidence="3">The sequence shown here is derived from an EMBL/GenBank/DDBJ whole genome shotgun (WGS) entry which is preliminary data.</text>
</comment>
<dbReference type="PANTHER" id="PTHR30032">
    <property type="entry name" value="N-ACETYLMURAMOYL-L-ALANINE AMIDASE-RELATED"/>
    <property type="match status" value="1"/>
</dbReference>
<dbReference type="Pfam" id="PF08486">
    <property type="entry name" value="SpoIID"/>
    <property type="match status" value="1"/>
</dbReference>
<dbReference type="PROSITE" id="PS51257">
    <property type="entry name" value="PROKAR_LIPOPROTEIN"/>
    <property type="match status" value="1"/>
</dbReference>
<dbReference type="RefSeq" id="WP_054325934.1">
    <property type="nucleotide sequence ID" value="NZ_JACOPL010000001.1"/>
</dbReference>
<organism evidence="3 4">
    <name type="scientific">Agathobaculum faecis</name>
    <dbReference type="NCBI Taxonomy" id="2763013"/>
    <lineage>
        <taxon>Bacteria</taxon>
        <taxon>Bacillati</taxon>
        <taxon>Bacillota</taxon>
        <taxon>Clostridia</taxon>
        <taxon>Eubacteriales</taxon>
        <taxon>Butyricicoccaceae</taxon>
        <taxon>Agathobaculum</taxon>
    </lineage>
</organism>
<evidence type="ECO:0000256" key="1">
    <source>
        <dbReference type="SAM" id="SignalP"/>
    </source>
</evidence>
<protein>
    <submittedName>
        <fullName evidence="3">SpoIID/LytB domain-containing protein</fullName>
    </submittedName>
</protein>
<accession>A0A923LT02</accession>
<dbReference type="GO" id="GO:0030435">
    <property type="term" value="P:sporulation resulting in formation of a cellular spore"/>
    <property type="evidence" value="ECO:0007669"/>
    <property type="project" value="InterPro"/>
</dbReference>
<dbReference type="NCBIfam" id="TIGR02669">
    <property type="entry name" value="SpoIID_LytB"/>
    <property type="match status" value="1"/>
</dbReference>
<keyword evidence="4" id="KW-1185">Reference proteome</keyword>
<dbReference type="AlphaFoldDB" id="A0A923LT02"/>
<dbReference type="InterPro" id="IPR051922">
    <property type="entry name" value="Bact_Sporulation_Assoc"/>
</dbReference>
<feature type="domain" description="Sporulation stage II protein D amidase enhancer LytB N-terminal" evidence="2">
    <location>
        <begin position="140"/>
        <end position="229"/>
    </location>
</feature>
<evidence type="ECO:0000313" key="4">
    <source>
        <dbReference type="Proteomes" id="UP000606499"/>
    </source>
</evidence>
<dbReference type="InterPro" id="IPR013486">
    <property type="entry name" value="SpoIID/LytB"/>
</dbReference>
<dbReference type="EMBL" id="JACOPL010000001">
    <property type="protein sequence ID" value="MBC5724083.1"/>
    <property type="molecule type" value="Genomic_DNA"/>
</dbReference>
<reference evidence="3" key="1">
    <citation type="submission" date="2020-08" db="EMBL/GenBank/DDBJ databases">
        <title>Genome public.</title>
        <authorList>
            <person name="Liu C."/>
            <person name="Sun Q."/>
        </authorList>
    </citation>
    <scope>NUCLEOTIDE SEQUENCE</scope>
    <source>
        <strain evidence="3">NSJ-28</strain>
    </source>
</reference>
<name>A0A923LT02_9FIRM</name>
<evidence type="ECO:0000313" key="3">
    <source>
        <dbReference type="EMBL" id="MBC5724083.1"/>
    </source>
</evidence>
<dbReference type="Proteomes" id="UP000606499">
    <property type="component" value="Unassembled WGS sequence"/>
</dbReference>
<dbReference type="GO" id="GO:0030288">
    <property type="term" value="C:outer membrane-bounded periplasmic space"/>
    <property type="evidence" value="ECO:0007669"/>
    <property type="project" value="TreeGrafter"/>
</dbReference>
<sequence>MNRMKKILSLLLCVTVVTACFTGLPASAADTNVTLRVGLTISGENAFADPKLENVSGEEAGYTVGTMDGTTFSGGTALSDTQLTVKLVNDAFQVSNTANGKVLYTSAAGADHLAIRPNSELTWFRGYQWRGDFVYRRSSSGNLTVINYVGLEDYVKGVLPYEIDPEWPEEAQKAQAVCARSFALGTHKHTSDGYDLCNTTNCQVYLGANKATAASDAAVDATKGEYLTYEGEPVIGYFFSSDGGATEDAANVWGGDYPYLKGKIDPYEEYDSSWSVTLTAAEVQKKLISAGYTIGTVANVEVTKRTATDNVNEVTVTDTAGKQVIIEKDEVRTVFGLDSIRYTITPNTSGAAAVLPQRASLKISPSTHKVTADGKPVEPQGYNINDNNYYKLRDIAYILNGTDSQFNVAWDGRNNRIELTKGAAYQTVGGEMAAPGTTAVESCTPSDSTILLNGKGISLTGYRVNGNNYYKVRDIGEALGFSVGFENETVLIRTTEDAEEQVPVTNAASYTFQGSGWGHSVGMSQWGAYAMAKQGFDYEEILKFYFTGVSVAG</sequence>
<keyword evidence="1" id="KW-0732">Signal</keyword>
<feature type="signal peptide" evidence="1">
    <location>
        <begin position="1"/>
        <end position="28"/>
    </location>
</feature>
<gene>
    <name evidence="3" type="ORF">H8S45_01155</name>
</gene>
<feature type="chain" id="PRO_5037434914" evidence="1">
    <location>
        <begin position="29"/>
        <end position="553"/>
    </location>
</feature>
<dbReference type="InterPro" id="IPR013693">
    <property type="entry name" value="SpoIID/LytB_N"/>
</dbReference>
<evidence type="ECO:0000259" key="2">
    <source>
        <dbReference type="Pfam" id="PF08486"/>
    </source>
</evidence>
<dbReference type="PANTHER" id="PTHR30032:SF4">
    <property type="entry name" value="AMIDASE ENHANCER"/>
    <property type="match status" value="1"/>
</dbReference>